<feature type="compositionally biased region" description="Basic and acidic residues" evidence="1">
    <location>
        <begin position="197"/>
        <end position="206"/>
    </location>
</feature>
<protein>
    <submittedName>
        <fullName evidence="2">Uncharacterized protein</fullName>
    </submittedName>
</protein>
<comment type="caution">
    <text evidence="2">The sequence shown here is derived from an EMBL/GenBank/DDBJ whole genome shotgun (WGS) entry which is preliminary data.</text>
</comment>
<dbReference type="Proteomes" id="UP001071777">
    <property type="component" value="Unassembled WGS sequence"/>
</dbReference>
<evidence type="ECO:0000313" key="2">
    <source>
        <dbReference type="EMBL" id="KAJ1610948.1"/>
    </source>
</evidence>
<organism evidence="2 3">
    <name type="scientific">Cryptosporidium canis</name>
    <dbReference type="NCBI Taxonomy" id="195482"/>
    <lineage>
        <taxon>Eukaryota</taxon>
        <taxon>Sar</taxon>
        <taxon>Alveolata</taxon>
        <taxon>Apicomplexa</taxon>
        <taxon>Conoidasida</taxon>
        <taxon>Coccidia</taxon>
        <taxon>Eucoccidiorida</taxon>
        <taxon>Eimeriorina</taxon>
        <taxon>Cryptosporidiidae</taxon>
        <taxon>Cryptosporidium</taxon>
    </lineage>
</organism>
<gene>
    <name evidence="2" type="ORF">OJ252_1722</name>
</gene>
<feature type="compositionally biased region" description="Basic and acidic residues" evidence="1">
    <location>
        <begin position="132"/>
        <end position="150"/>
    </location>
</feature>
<proteinExistence type="predicted"/>
<feature type="region of interest" description="Disordered" evidence="1">
    <location>
        <begin position="110"/>
        <end position="178"/>
    </location>
</feature>
<reference evidence="2" key="1">
    <citation type="submission" date="2022-10" db="EMBL/GenBank/DDBJ databases">
        <title>Adaptive evolution leads to modifications in subtelomeric GC content in a zoonotic Cryptosporidium species.</title>
        <authorList>
            <person name="Li J."/>
            <person name="Feng Y."/>
            <person name="Xiao L."/>
        </authorList>
    </citation>
    <scope>NUCLEOTIDE SEQUENCE</scope>
    <source>
        <strain evidence="2">25894</strain>
    </source>
</reference>
<feature type="compositionally biased region" description="Basic and acidic residues" evidence="1">
    <location>
        <begin position="215"/>
        <end position="226"/>
    </location>
</feature>
<evidence type="ECO:0000313" key="3">
    <source>
        <dbReference type="Proteomes" id="UP001071777"/>
    </source>
</evidence>
<name>A0ABQ8P7S6_9CRYT</name>
<feature type="region of interest" description="Disordered" evidence="1">
    <location>
        <begin position="197"/>
        <end position="226"/>
    </location>
</feature>
<dbReference type="EMBL" id="JAPCXB010000065">
    <property type="protein sequence ID" value="KAJ1610948.1"/>
    <property type="molecule type" value="Genomic_DNA"/>
</dbReference>
<evidence type="ECO:0000256" key="1">
    <source>
        <dbReference type="SAM" id="MobiDB-lite"/>
    </source>
</evidence>
<sequence>MNLNNNEVKSSPLDDLRTQIDTDTNKENYLNINGSGSEYIDNGANAIIQHEYEKANIKKKYKKNLVWDGPRWDLAHFDPAMSARERKKLVYYEGLFNKLEKNVVIKCSGHNNESNMRNQNQRRRMRSNTLDGDSKRELSEAKEIQEKFIDNIEPETSSTSNDHTETYEKKPLSPCISNQTGILLTPDRTKCEHFKAAISEPEHSAEPNRTQSSTTDREGSSIRRPNDWRVKLLNKRCSLQTTPYRVAS</sequence>
<keyword evidence="3" id="KW-1185">Reference proteome</keyword>
<feature type="compositionally biased region" description="Basic and acidic residues" evidence="1">
    <location>
        <begin position="162"/>
        <end position="171"/>
    </location>
</feature>
<accession>A0ABQ8P7S6</accession>